<evidence type="ECO:0000313" key="2">
    <source>
        <dbReference type="EMBL" id="SBV94698.1"/>
    </source>
</evidence>
<evidence type="ECO:0000256" key="1">
    <source>
        <dbReference type="SAM" id="Phobius"/>
    </source>
</evidence>
<protein>
    <submittedName>
        <fullName evidence="2">Uncharacterized protein</fullName>
    </submittedName>
</protein>
<organism evidence="2">
    <name type="scientific">uncultured Dysgonomonas sp</name>
    <dbReference type="NCBI Taxonomy" id="206096"/>
    <lineage>
        <taxon>Bacteria</taxon>
        <taxon>Pseudomonadati</taxon>
        <taxon>Bacteroidota</taxon>
        <taxon>Bacteroidia</taxon>
        <taxon>Bacteroidales</taxon>
        <taxon>Dysgonomonadaceae</taxon>
        <taxon>Dysgonomonas</taxon>
        <taxon>environmental samples</taxon>
    </lineage>
</organism>
<feature type="transmembrane region" description="Helical" evidence="1">
    <location>
        <begin position="20"/>
        <end position="44"/>
    </location>
</feature>
<dbReference type="AlphaFoldDB" id="A0A212J5G6"/>
<accession>A0A212J5G6</accession>
<proteinExistence type="predicted"/>
<keyword evidence="1" id="KW-0472">Membrane</keyword>
<gene>
    <name evidence="2" type="ORF">KL86DYS2_10775</name>
</gene>
<name>A0A212J5G6_9BACT</name>
<keyword evidence="1" id="KW-0812">Transmembrane</keyword>
<sequence length="67" mass="8402">MERHPYRKVILEWNTKKPRLWGYIFDFNLFFNYTRTTFVVLFYYGNILYCYRERSFSTPDESDDCFS</sequence>
<keyword evidence="1" id="KW-1133">Transmembrane helix</keyword>
<dbReference type="EMBL" id="FLUL01000001">
    <property type="protein sequence ID" value="SBV94698.1"/>
    <property type="molecule type" value="Genomic_DNA"/>
</dbReference>
<reference evidence="2" key="1">
    <citation type="submission" date="2016-04" db="EMBL/GenBank/DDBJ databases">
        <authorList>
            <person name="Evans L.H."/>
            <person name="Alamgir A."/>
            <person name="Owens N."/>
            <person name="Weber N.D."/>
            <person name="Virtaneva K."/>
            <person name="Barbian K."/>
            <person name="Babar A."/>
            <person name="Rosenke K."/>
        </authorList>
    </citation>
    <scope>NUCLEOTIDE SEQUENCE</scope>
    <source>
        <strain evidence="2">86-2</strain>
    </source>
</reference>